<organism evidence="3 4">
    <name type="scientific">Brasilonema sennae CENA114</name>
    <dbReference type="NCBI Taxonomy" id="415709"/>
    <lineage>
        <taxon>Bacteria</taxon>
        <taxon>Bacillati</taxon>
        <taxon>Cyanobacteriota</taxon>
        <taxon>Cyanophyceae</taxon>
        <taxon>Nostocales</taxon>
        <taxon>Scytonemataceae</taxon>
        <taxon>Brasilonema</taxon>
        <taxon>Bromeliae group (in: Brasilonema)</taxon>
    </lineage>
</organism>
<evidence type="ECO:0000313" key="4">
    <source>
        <dbReference type="Proteomes" id="UP000503129"/>
    </source>
</evidence>
<evidence type="ECO:0000259" key="2">
    <source>
        <dbReference type="Pfam" id="PF01926"/>
    </source>
</evidence>
<dbReference type="Gene3D" id="3.40.50.300">
    <property type="entry name" value="P-loop containing nucleotide triphosphate hydrolases"/>
    <property type="match status" value="1"/>
</dbReference>
<feature type="domain" description="G" evidence="2">
    <location>
        <begin position="303"/>
        <end position="394"/>
    </location>
</feature>
<proteinExistence type="predicted"/>
<dbReference type="Pfam" id="PF01926">
    <property type="entry name" value="MMR_HSR1"/>
    <property type="match status" value="1"/>
</dbReference>
<dbReference type="RefSeq" id="WP_171977395.1">
    <property type="nucleotide sequence ID" value="NZ_CAWOXK010000001.1"/>
</dbReference>
<reference evidence="3 4" key="1">
    <citation type="submission" date="2018-06" db="EMBL/GenBank/DDBJ databases">
        <title>Comparative genomics of Brasilonema spp. strains.</title>
        <authorList>
            <person name="Alvarenga D.O."/>
            <person name="Fiore M.F."/>
            <person name="Varani A.M."/>
        </authorList>
    </citation>
    <scope>NUCLEOTIDE SEQUENCE [LARGE SCALE GENOMIC DNA]</scope>
    <source>
        <strain evidence="3 4">CENA114</strain>
    </source>
</reference>
<dbReference type="GO" id="GO:0005525">
    <property type="term" value="F:GTP binding"/>
    <property type="evidence" value="ECO:0007669"/>
    <property type="project" value="InterPro"/>
</dbReference>
<dbReference type="InterPro" id="IPR006073">
    <property type="entry name" value="GTP-bd"/>
</dbReference>
<name>A0A856MKW7_9CYAN</name>
<dbReference type="GO" id="GO:0002098">
    <property type="term" value="P:tRNA wobble uridine modification"/>
    <property type="evidence" value="ECO:0007669"/>
    <property type="project" value="TreeGrafter"/>
</dbReference>
<protein>
    <submittedName>
        <fullName evidence="3">GTPase</fullName>
    </submittedName>
</protein>
<sequence>MIRLKVWQWIVLALPLVTIISFLLISAGLQIHEWRINWIWGVFILVFVGWRWLLVRWTQPAVGQMEAVVAQVTKELNFSDNTSDETTVLPAGSDAANRAEVLLQDILKKSQDDRPIWEDWLTFWQRCQELVTAIAQIYYPEVKYPLLNIYIPQAYALIRGTVDDLDQWMQKLSPVLNQVSVGQAYEAYELYQKLEPSARKLLQALNWAQWLLNPVAAVAKLASKRSSNRATEQLLVNFSQLLRQAALRNLSGQAIALYSGTKLPISESPVSTPTPPQAKTQTLRDILAQAQPAVAVQQKPVNILLVGRTGSGKSSLINTLFQAERAAVDVLPSTDKVQNYHWQSQTREALTLWDTPGFEQVNRGDFRKIVLDYAKNADLLLLVTPALDPALQMDVDFLTDMKAQITDLPTISIVTQVDRLRPIREWNPPYDWESGDRPKEISIREATQYRAETLSDFCNLVLPVVTSDVKTSRTAWGVEALSLGLMEAIAPAKQLRLARFLRDQESRSVAAAKIIEHYTFQMTTTQGLAALLKSPVLLFLSTLSTGAPSLAYVLGDKIPVEQTPIVIGKLQMAYDLFSLLNPGNSNTLKFDLVSLWPLLLENSATPDRNAWAFGHALVEYWTRNLTVEQLRDQFEYYKNPV</sequence>
<accession>A0A856MKW7</accession>
<evidence type="ECO:0000256" key="1">
    <source>
        <dbReference type="SAM" id="Phobius"/>
    </source>
</evidence>
<dbReference type="PANTHER" id="PTHR42714">
    <property type="entry name" value="TRNA MODIFICATION GTPASE GTPBP3"/>
    <property type="match status" value="1"/>
</dbReference>
<keyword evidence="1" id="KW-0812">Transmembrane</keyword>
<keyword evidence="1" id="KW-1133">Transmembrane helix</keyword>
<dbReference type="GO" id="GO:0005829">
    <property type="term" value="C:cytosol"/>
    <property type="evidence" value="ECO:0007669"/>
    <property type="project" value="TreeGrafter"/>
</dbReference>
<dbReference type="EMBL" id="CP030118">
    <property type="protein sequence ID" value="QDL10764.1"/>
    <property type="molecule type" value="Genomic_DNA"/>
</dbReference>
<feature type="transmembrane region" description="Helical" evidence="1">
    <location>
        <begin position="37"/>
        <end position="54"/>
    </location>
</feature>
<feature type="transmembrane region" description="Helical" evidence="1">
    <location>
        <begin position="6"/>
        <end position="25"/>
    </location>
</feature>
<evidence type="ECO:0000313" key="3">
    <source>
        <dbReference type="EMBL" id="QDL10764.1"/>
    </source>
</evidence>
<gene>
    <name evidence="3" type="ORF">DP114_25220</name>
</gene>
<dbReference type="GO" id="GO:0030488">
    <property type="term" value="P:tRNA methylation"/>
    <property type="evidence" value="ECO:0007669"/>
    <property type="project" value="TreeGrafter"/>
</dbReference>
<dbReference type="InterPro" id="IPR027417">
    <property type="entry name" value="P-loop_NTPase"/>
</dbReference>
<dbReference type="Proteomes" id="UP000503129">
    <property type="component" value="Chromosome"/>
</dbReference>
<dbReference type="KEGG" id="bsen:DP114_25220"/>
<keyword evidence="1" id="KW-0472">Membrane</keyword>
<keyword evidence="4" id="KW-1185">Reference proteome</keyword>
<dbReference type="AlphaFoldDB" id="A0A856MKW7"/>
<dbReference type="SUPFAM" id="SSF52540">
    <property type="entry name" value="P-loop containing nucleoside triphosphate hydrolases"/>
    <property type="match status" value="1"/>
</dbReference>
<dbReference type="PANTHER" id="PTHR42714:SF2">
    <property type="entry name" value="TRNA MODIFICATION GTPASE GTPBP3, MITOCHONDRIAL"/>
    <property type="match status" value="1"/>
</dbReference>